<feature type="region of interest" description="Disordered" evidence="1">
    <location>
        <begin position="1"/>
        <end position="77"/>
    </location>
</feature>
<dbReference type="PRINTS" id="PR00598">
    <property type="entry name" value="HTHMARR"/>
</dbReference>
<dbReference type="InterPro" id="IPR036388">
    <property type="entry name" value="WH-like_DNA-bd_sf"/>
</dbReference>
<dbReference type="Proteomes" id="UP000624709">
    <property type="component" value="Unassembled WGS sequence"/>
</dbReference>
<sequence>MQVPGSPCTGERPSTADLPEAVSRPAADRAPAVKRPHRRAAATDRGAAGSSSGSGSSSSSGGSGNEGGRSGNEAGRGLGADESAVQALMLASRAFVGLTLRSLASVGVDVTLPQFRTLVVLAVRGPQRSSDIAEELGVNPSTGTRMCERLVRKGLIFRMPDPGDRRVVRLGLTRSGQDVVDRVLAARRAELVRIVAATAGTWQPAVTETLTAFAAAAGEVGEPDWWLGWSASAEPS</sequence>
<evidence type="ECO:0000313" key="3">
    <source>
        <dbReference type="EMBL" id="GIE68811.1"/>
    </source>
</evidence>
<dbReference type="EMBL" id="BOMS01000074">
    <property type="protein sequence ID" value="GIE68811.1"/>
    <property type="molecule type" value="Genomic_DNA"/>
</dbReference>
<reference evidence="3 4" key="1">
    <citation type="submission" date="2021-01" db="EMBL/GenBank/DDBJ databases">
        <title>Whole genome shotgun sequence of Actinoplanes palleronii NBRC 14916.</title>
        <authorList>
            <person name="Komaki H."/>
            <person name="Tamura T."/>
        </authorList>
    </citation>
    <scope>NUCLEOTIDE SEQUENCE [LARGE SCALE GENOMIC DNA]</scope>
    <source>
        <strain evidence="3 4">NBRC 14916</strain>
    </source>
</reference>
<keyword evidence="4" id="KW-1185">Reference proteome</keyword>
<comment type="caution">
    <text evidence="3">The sequence shown here is derived from an EMBL/GenBank/DDBJ whole genome shotgun (WGS) entry which is preliminary data.</text>
</comment>
<dbReference type="InterPro" id="IPR000835">
    <property type="entry name" value="HTH_MarR-typ"/>
</dbReference>
<gene>
    <name evidence="3" type="ORF">Apa02nite_049190</name>
</gene>
<dbReference type="PROSITE" id="PS50995">
    <property type="entry name" value="HTH_MARR_2"/>
    <property type="match status" value="1"/>
</dbReference>
<accession>A0ABQ4BDQ0</accession>
<evidence type="ECO:0000256" key="1">
    <source>
        <dbReference type="SAM" id="MobiDB-lite"/>
    </source>
</evidence>
<proteinExistence type="predicted"/>
<evidence type="ECO:0000259" key="2">
    <source>
        <dbReference type="PROSITE" id="PS50995"/>
    </source>
</evidence>
<feature type="compositionally biased region" description="Low complexity" evidence="1">
    <location>
        <begin position="45"/>
        <end position="60"/>
    </location>
</feature>
<organism evidence="3 4">
    <name type="scientific">Actinoplanes palleronii</name>
    <dbReference type="NCBI Taxonomy" id="113570"/>
    <lineage>
        <taxon>Bacteria</taxon>
        <taxon>Bacillati</taxon>
        <taxon>Actinomycetota</taxon>
        <taxon>Actinomycetes</taxon>
        <taxon>Micromonosporales</taxon>
        <taxon>Micromonosporaceae</taxon>
        <taxon>Actinoplanes</taxon>
    </lineage>
</organism>
<feature type="compositionally biased region" description="Gly residues" evidence="1">
    <location>
        <begin position="61"/>
        <end position="77"/>
    </location>
</feature>
<feature type="domain" description="HTH marR-type" evidence="2">
    <location>
        <begin position="81"/>
        <end position="215"/>
    </location>
</feature>
<protein>
    <recommendedName>
        <fullName evidence="2">HTH marR-type domain-containing protein</fullName>
    </recommendedName>
</protein>
<evidence type="ECO:0000313" key="4">
    <source>
        <dbReference type="Proteomes" id="UP000624709"/>
    </source>
</evidence>
<dbReference type="Pfam" id="PF01047">
    <property type="entry name" value="MarR"/>
    <property type="match status" value="1"/>
</dbReference>
<dbReference type="InterPro" id="IPR036390">
    <property type="entry name" value="WH_DNA-bd_sf"/>
</dbReference>
<dbReference type="SMART" id="SM00347">
    <property type="entry name" value="HTH_MARR"/>
    <property type="match status" value="1"/>
</dbReference>
<name>A0ABQ4BDQ0_9ACTN</name>
<dbReference type="InterPro" id="IPR039422">
    <property type="entry name" value="MarR/SlyA-like"/>
</dbReference>
<dbReference type="PANTHER" id="PTHR33164:SF94">
    <property type="entry name" value="TRANSCRIPTIONAL REGULATORY PROTEIN-RELATED"/>
    <property type="match status" value="1"/>
</dbReference>
<dbReference type="Gene3D" id="1.10.10.10">
    <property type="entry name" value="Winged helix-like DNA-binding domain superfamily/Winged helix DNA-binding domain"/>
    <property type="match status" value="1"/>
</dbReference>
<dbReference type="PANTHER" id="PTHR33164">
    <property type="entry name" value="TRANSCRIPTIONAL REGULATOR, MARR FAMILY"/>
    <property type="match status" value="1"/>
</dbReference>
<dbReference type="SUPFAM" id="SSF46785">
    <property type="entry name" value="Winged helix' DNA-binding domain"/>
    <property type="match status" value="1"/>
</dbReference>